<reference evidence="2" key="2">
    <citation type="journal article" date="2014" name="ISME J.">
        <title>Microbial stratification in low pH oxic and suboxic macroscopic growths along an acid mine drainage.</title>
        <authorList>
            <person name="Mendez-Garcia C."/>
            <person name="Mesa V."/>
            <person name="Sprenger R.R."/>
            <person name="Richter M."/>
            <person name="Diez M.S."/>
            <person name="Solano J."/>
            <person name="Bargiela R."/>
            <person name="Golyshina O.V."/>
            <person name="Manteca A."/>
            <person name="Ramos J.L."/>
            <person name="Gallego J.R."/>
            <person name="Llorente I."/>
            <person name="Martins Dos Santos V.A."/>
            <person name="Jensen O.N."/>
            <person name="Pelaez A.I."/>
            <person name="Sanchez J."/>
            <person name="Ferrer M."/>
        </authorList>
    </citation>
    <scope>NUCLEOTIDE SEQUENCE</scope>
</reference>
<dbReference type="AlphaFoldDB" id="T1C551"/>
<gene>
    <name evidence="2" type="ORF">B1B_01244</name>
</gene>
<keyword evidence="2" id="KW-0489">Methyltransferase</keyword>
<dbReference type="EC" id="2.1.1.-" evidence="2"/>
<dbReference type="PANTHER" id="PTHR42912">
    <property type="entry name" value="METHYLTRANSFERASE"/>
    <property type="match status" value="1"/>
</dbReference>
<accession>T1C551</accession>
<evidence type="ECO:0000259" key="1">
    <source>
        <dbReference type="Pfam" id="PF08241"/>
    </source>
</evidence>
<organism evidence="2">
    <name type="scientific">mine drainage metagenome</name>
    <dbReference type="NCBI Taxonomy" id="410659"/>
    <lineage>
        <taxon>unclassified sequences</taxon>
        <taxon>metagenomes</taxon>
        <taxon>ecological metagenomes</taxon>
    </lineage>
</organism>
<dbReference type="CDD" id="cd02440">
    <property type="entry name" value="AdoMet_MTases"/>
    <property type="match status" value="1"/>
</dbReference>
<evidence type="ECO:0000313" key="2">
    <source>
        <dbReference type="EMBL" id="EQD77112.1"/>
    </source>
</evidence>
<feature type="domain" description="Methyltransferase type 11" evidence="1">
    <location>
        <begin position="48"/>
        <end position="145"/>
    </location>
</feature>
<dbReference type="InterPro" id="IPR050508">
    <property type="entry name" value="Methyltransf_Superfamily"/>
</dbReference>
<reference evidence="2" key="1">
    <citation type="submission" date="2013-08" db="EMBL/GenBank/DDBJ databases">
        <authorList>
            <person name="Mendez C."/>
            <person name="Richter M."/>
            <person name="Ferrer M."/>
            <person name="Sanchez J."/>
        </authorList>
    </citation>
    <scope>NUCLEOTIDE SEQUENCE</scope>
</reference>
<keyword evidence="2" id="KW-0808">Transferase</keyword>
<protein>
    <submittedName>
        <fullName evidence="2">Methyltransferase type 11</fullName>
        <ecNumber evidence="2">2.1.1.-</ecNumber>
    </submittedName>
</protein>
<dbReference type="EMBL" id="AUZY01000874">
    <property type="protein sequence ID" value="EQD77112.1"/>
    <property type="molecule type" value="Genomic_DNA"/>
</dbReference>
<dbReference type="InterPro" id="IPR029063">
    <property type="entry name" value="SAM-dependent_MTases_sf"/>
</dbReference>
<name>T1C551_9ZZZZ</name>
<dbReference type="InterPro" id="IPR013216">
    <property type="entry name" value="Methyltransf_11"/>
</dbReference>
<comment type="caution">
    <text evidence="2">The sequence shown here is derived from an EMBL/GenBank/DDBJ whole genome shotgun (WGS) entry which is preliminary data.</text>
</comment>
<dbReference type="Gene3D" id="3.40.50.150">
    <property type="entry name" value="Vaccinia Virus protein VP39"/>
    <property type="match status" value="1"/>
</dbReference>
<proteinExistence type="predicted"/>
<dbReference type="GO" id="GO:0032259">
    <property type="term" value="P:methylation"/>
    <property type="evidence" value="ECO:0007669"/>
    <property type="project" value="UniProtKB-KW"/>
</dbReference>
<dbReference type="Pfam" id="PF08241">
    <property type="entry name" value="Methyltransf_11"/>
    <property type="match status" value="1"/>
</dbReference>
<dbReference type="SUPFAM" id="SSF53335">
    <property type="entry name" value="S-adenosyl-L-methionine-dependent methyltransferases"/>
    <property type="match status" value="1"/>
</dbReference>
<sequence length="246" mass="27213">MGFVLPAPGGRHERWEEDAFLATGRRSIQTILTHLAIYYHLPERSVALDFGCGPGRLSQALAEHFAQVYGVDVAPSMLAAARAINRHGGRCRYLLNQSDDLRMFGDGSVDFVVADIVLQHLRPACALGYVREMLRVLGKGGILVFFLPGRRIKRGWAPFLISAYNRVRYGAYTTLNYGVDPKEVEGTIEASGGRLLERNGKLTLDRGDQVPGPRPGLLERVWGGVTLVLTDHFEGWIYLVEKVGPP</sequence>
<dbReference type="GO" id="GO:0008757">
    <property type="term" value="F:S-adenosylmethionine-dependent methyltransferase activity"/>
    <property type="evidence" value="ECO:0007669"/>
    <property type="project" value="InterPro"/>
</dbReference>